<dbReference type="Pfam" id="PF18723">
    <property type="entry name" value="HMUDK_hel"/>
    <property type="match status" value="1"/>
</dbReference>
<keyword evidence="2" id="KW-1185">Reference proteome</keyword>
<comment type="caution">
    <text evidence="1">The sequence shown here is derived from an EMBL/GenBank/DDBJ whole genome shotgun (WGS) entry which is preliminary data.</text>
</comment>
<proteinExistence type="predicted"/>
<evidence type="ECO:0000313" key="1">
    <source>
        <dbReference type="EMBL" id="CAK9036905.1"/>
    </source>
</evidence>
<accession>A0ABP0LF15</accession>
<dbReference type="InterPro" id="IPR040684">
    <property type="entry name" value="HMUDK_hel"/>
</dbReference>
<name>A0ABP0LF15_9DINO</name>
<gene>
    <name evidence="1" type="ORF">CCMP2556_LOCUS20465</name>
</gene>
<protein>
    <submittedName>
        <fullName evidence="1">Uncharacterized protein</fullName>
    </submittedName>
</protein>
<dbReference type="Proteomes" id="UP001642484">
    <property type="component" value="Unassembled WGS sequence"/>
</dbReference>
<evidence type="ECO:0000313" key="2">
    <source>
        <dbReference type="Proteomes" id="UP001642484"/>
    </source>
</evidence>
<dbReference type="EMBL" id="CAXAMN010012002">
    <property type="protein sequence ID" value="CAK9036905.1"/>
    <property type="molecule type" value="Genomic_DNA"/>
</dbReference>
<reference evidence="1 2" key="1">
    <citation type="submission" date="2024-02" db="EMBL/GenBank/DDBJ databases">
        <authorList>
            <person name="Chen Y."/>
            <person name="Shah S."/>
            <person name="Dougan E. K."/>
            <person name="Thang M."/>
            <person name="Chan C."/>
        </authorList>
    </citation>
    <scope>NUCLEOTIDE SEQUENCE [LARGE SCALE GENOMIC DNA]</scope>
</reference>
<sequence>MKRPSECEHATPKLVDTQQAGRDALQLEDVKSFYTLLNHREAIRKGRLEGLHGRHLYDTLTEDAGGFAEYLRRYKSTNVHRWHDATTKGLHAFCAAEKRRVLCCKSKRDEEQLKQQLVLNFAVWRFIGGTVAFAGEVGFLRDWGDREKDLIRKVIQRGFEDKRLPTLLSNAYSWPRKMREALTRGHVDADTLTMVLRNEGKKMLKGTAVYDVTLVGKFNTLDQLWKVSKQVVEAAKCNQDGRSSMERVAAVLLDVPYFGNGQGVQRRPSFFAKELIQDLLDTPVFQGGRTQVEDHFTFCPVGPGSIKGLQLVFRRTEIQPSETLPMMQALWSYAGDYFHGDPDALELHDIQFQLCEYQKKFNTCSHRLYSAVSDDDPGGPMLHWTRDFILQRLQEMLYLTEKLLTDFETDPTPVRSLAKELCTWLGLSFRPSGSTALIHGDLVVLQDVKSEEYYSTTANGMLIKVCNPSDAARFRVTIDEKRLGPLGRISFGDAIFLETGRCKQLSWWTRKGCFAARVDKRFALSNRLTLEPMKPSEQWDEPYVQLNEPVNLKMFVESTGQGQQEIPKEPIRLSRPMEVSEREEHIMNIAQSLWSELRKRRRTRK</sequence>
<organism evidence="1 2">
    <name type="scientific">Durusdinium trenchii</name>
    <dbReference type="NCBI Taxonomy" id="1381693"/>
    <lineage>
        <taxon>Eukaryota</taxon>
        <taxon>Sar</taxon>
        <taxon>Alveolata</taxon>
        <taxon>Dinophyceae</taxon>
        <taxon>Suessiales</taxon>
        <taxon>Symbiodiniaceae</taxon>
        <taxon>Durusdinium</taxon>
    </lineage>
</organism>